<dbReference type="InterPro" id="IPR006496">
    <property type="entry name" value="CHP01606_Plasmodium_spp"/>
</dbReference>
<evidence type="ECO:0000256" key="1">
    <source>
        <dbReference type="SAM" id="SignalP"/>
    </source>
</evidence>
<dbReference type="EMBL" id="FLQW01006057">
    <property type="protein sequence ID" value="SBS99864.1"/>
    <property type="molecule type" value="Genomic_DNA"/>
</dbReference>
<sequence length="197" mass="24082">MNIVRLLLHVIAVTFVIWKSHSCYDMKDPIKYSVNKKNILERTIERKFSRILSSVENISNLNDEDCEVPYIRYIDDSDSEEDEPLSDEEDKKIIDYQFSEKVDKKYGLLFVDMRNKYIEFTELMDTKWRNKMWNEKWFKYLKTLYYDLHKYIVRSNLPISSRDCIFLRLLRLIQDDFKMFLNWVDAEWNKKLNQSKI</sequence>
<evidence type="ECO:0000313" key="2">
    <source>
        <dbReference type="EMBL" id="SBS99864.1"/>
    </source>
</evidence>
<keyword evidence="1" id="KW-0732">Signal</keyword>
<organism evidence="2 4">
    <name type="scientific">Plasmodium malariae</name>
    <dbReference type="NCBI Taxonomy" id="5858"/>
    <lineage>
        <taxon>Eukaryota</taxon>
        <taxon>Sar</taxon>
        <taxon>Alveolata</taxon>
        <taxon>Apicomplexa</taxon>
        <taxon>Aconoidasida</taxon>
        <taxon>Haemosporida</taxon>
        <taxon>Plasmodiidae</taxon>
        <taxon>Plasmodium</taxon>
        <taxon>Plasmodium (Plasmodium)</taxon>
    </lineage>
</organism>
<reference evidence="3 5" key="3">
    <citation type="submission" date="2016-06" db="EMBL/GenBank/DDBJ databases">
        <authorList>
            <consortium name="Pathogen Informatics"/>
        </authorList>
    </citation>
    <scope>NUCLEOTIDE SEQUENCE [LARGE SCALE GENOMIC DNA]</scope>
</reference>
<dbReference type="GeneID" id="39871467"/>
<keyword evidence="5" id="KW-1185">Reference proteome</keyword>
<name>A0A1A8X5I6_PLAMA</name>
<dbReference type="VEuPathDB" id="PlasmoDB:PmUG01_14015500"/>
<dbReference type="OMA" id="IWVKYLS"/>
<dbReference type="Proteomes" id="UP000078597">
    <property type="component" value="Unassembled WGS sequence"/>
</dbReference>
<dbReference type="Proteomes" id="UP000219813">
    <property type="component" value="Chromosome 14"/>
</dbReference>
<dbReference type="OrthoDB" id="379807at2759"/>
<dbReference type="AlphaFoldDB" id="A0A1A8X5I6"/>
<accession>A0A1A8X5I6</accession>
<feature type="signal peptide" evidence="1">
    <location>
        <begin position="1"/>
        <end position="22"/>
    </location>
</feature>
<protein>
    <recommendedName>
        <fullName evidence="6">Plasmodium RESA N-terminal domain-containing protein</fullName>
    </recommendedName>
</protein>
<dbReference type="KEGG" id="pmal:PMUG01_14015500"/>
<evidence type="ECO:0008006" key="6">
    <source>
        <dbReference type="Google" id="ProtNLM"/>
    </source>
</evidence>
<evidence type="ECO:0000313" key="5">
    <source>
        <dbReference type="Proteomes" id="UP000219813"/>
    </source>
</evidence>
<evidence type="ECO:0000313" key="3">
    <source>
        <dbReference type="EMBL" id="SCP03102.1"/>
    </source>
</evidence>
<reference evidence="4" key="2">
    <citation type="submission" date="2016-05" db="EMBL/GenBank/DDBJ databases">
        <authorList>
            <person name="Naeem Raeece"/>
        </authorList>
    </citation>
    <scope>NUCLEOTIDE SEQUENCE [LARGE SCALE GENOMIC DNA]</scope>
</reference>
<evidence type="ECO:0000313" key="4">
    <source>
        <dbReference type="Proteomes" id="UP000078597"/>
    </source>
</evidence>
<proteinExistence type="predicted"/>
<dbReference type="EMBL" id="LT594635">
    <property type="protein sequence ID" value="SCP03102.1"/>
    <property type="molecule type" value="Genomic_DNA"/>
</dbReference>
<dbReference type="RefSeq" id="XP_028864062.1">
    <property type="nucleotide sequence ID" value="XM_029007699.1"/>
</dbReference>
<gene>
    <name evidence="3" type="primary">PmUG01_14015500</name>
    <name evidence="2" type="ORF">PMALA_072760</name>
    <name evidence="3" type="ORF">PMUG01_14015500</name>
</gene>
<reference evidence="2" key="1">
    <citation type="submission" date="2016-05" db="EMBL/GenBank/DDBJ databases">
        <authorList>
            <person name="Lavstsen T."/>
            <person name="Jespersen J.S."/>
        </authorList>
    </citation>
    <scope>NUCLEOTIDE SEQUENCE [LARGE SCALE GENOMIC DNA]</scope>
</reference>
<dbReference type="Pfam" id="PF09688">
    <property type="entry name" value="Wx5_PLAF3D7"/>
    <property type="match status" value="1"/>
</dbReference>
<feature type="chain" id="PRO_5015059772" description="Plasmodium RESA N-terminal domain-containing protein" evidence="1">
    <location>
        <begin position="23"/>
        <end position="197"/>
    </location>
</feature>